<evidence type="ECO:0000256" key="1">
    <source>
        <dbReference type="SAM" id="MobiDB-lite"/>
    </source>
</evidence>
<organism evidence="3 4">
    <name type="scientific">Streptococcus mitis</name>
    <dbReference type="NCBI Taxonomy" id="28037"/>
    <lineage>
        <taxon>Bacteria</taxon>
        <taxon>Bacillati</taxon>
        <taxon>Bacillota</taxon>
        <taxon>Bacilli</taxon>
        <taxon>Lactobacillales</taxon>
        <taxon>Streptococcaceae</taxon>
        <taxon>Streptococcus</taxon>
        <taxon>Streptococcus mitis group</taxon>
    </lineage>
</organism>
<dbReference type="Proteomes" id="UP000193441">
    <property type="component" value="Unassembled WGS sequence"/>
</dbReference>
<evidence type="ECO:0000313" key="3">
    <source>
        <dbReference type="EMBL" id="ORO90985.1"/>
    </source>
</evidence>
<dbReference type="EMBL" id="NCVE01000020">
    <property type="protein sequence ID" value="ORO90985.1"/>
    <property type="molecule type" value="Genomic_DNA"/>
</dbReference>
<feature type="chain" id="PRO_5043892061" description="Lipoprotein" evidence="2">
    <location>
        <begin position="19"/>
        <end position="307"/>
    </location>
</feature>
<gene>
    <name evidence="3" type="ORF">B7701_02030</name>
</gene>
<evidence type="ECO:0000256" key="2">
    <source>
        <dbReference type="SAM" id="SignalP"/>
    </source>
</evidence>
<feature type="compositionally biased region" description="Basic and acidic residues" evidence="1">
    <location>
        <begin position="44"/>
        <end position="59"/>
    </location>
</feature>
<keyword evidence="2" id="KW-0732">Signal</keyword>
<feature type="signal peptide" evidence="2">
    <location>
        <begin position="1"/>
        <end position="18"/>
    </location>
</feature>
<sequence>MKNKFIFLLLSTSLFLTACRPATKKTEKPVETSSSKVEQSQSTSDDKTKADSPEEKKTAPFDQVNKFDNTKSSKGVLDDKGIYRYDFLNKDDAVYDAMSYQEIKDILPVHEQKQIDVTLATNFTIAGHNFNFKDLTVDKLSNLLIGQDFSNRTTEVSGGKTATGSIQLPDSKIEIQFNSVNQERRKNLIGNTLITAISVSNDEFFRSGEKEDFGEKVAYEGINLNITRTQFLENIKIKNPILNGQSFNKGKEFKKDASRTEISYFLQKRDLKIPNSNDSFVKFTFENDILQSIDVVADPSYLGISTE</sequence>
<comment type="caution">
    <text evidence="3">The sequence shown here is derived from an EMBL/GenBank/DDBJ whole genome shotgun (WGS) entry which is preliminary data.</text>
</comment>
<reference evidence="3 4" key="1">
    <citation type="journal article" date="2016" name="Eur. J. Clin. Microbiol. Infect. Dis.">
        <title>Whole genome sequencing as a tool for phylogenetic analysis of clinical strains of Mitis group streptococci.</title>
        <authorList>
            <person name="Rasmussen L.H."/>
            <person name="Dargis R."/>
            <person name="Hojholt K."/>
            <person name="Christensen J.J."/>
            <person name="Skovgaard O."/>
            <person name="Justesen U.S."/>
            <person name="Rosenvinge F.S."/>
            <person name="Moser C."/>
            <person name="Lukjancenko O."/>
            <person name="Rasmussen S."/>
            <person name="Nielsen X.C."/>
        </authorList>
    </citation>
    <scope>NUCLEOTIDE SEQUENCE [LARGE SCALE GENOMIC DNA]</scope>
    <source>
        <strain evidence="3 4">RH_50738_11</strain>
    </source>
</reference>
<dbReference type="RefSeq" id="WP_084925683.1">
    <property type="nucleotide sequence ID" value="NZ_JAKNEQ010000001.1"/>
</dbReference>
<dbReference type="AlphaFoldDB" id="A0AAX0NBJ6"/>
<feature type="compositionally biased region" description="Low complexity" evidence="1">
    <location>
        <begin position="31"/>
        <end position="43"/>
    </location>
</feature>
<evidence type="ECO:0008006" key="5">
    <source>
        <dbReference type="Google" id="ProtNLM"/>
    </source>
</evidence>
<dbReference type="PROSITE" id="PS51257">
    <property type="entry name" value="PROKAR_LIPOPROTEIN"/>
    <property type="match status" value="1"/>
</dbReference>
<accession>A0AAX0NBJ6</accession>
<proteinExistence type="predicted"/>
<protein>
    <recommendedName>
        <fullName evidence="5">Lipoprotein</fullName>
    </recommendedName>
</protein>
<evidence type="ECO:0000313" key="4">
    <source>
        <dbReference type="Proteomes" id="UP000193441"/>
    </source>
</evidence>
<name>A0AAX0NBJ6_STRMT</name>
<feature type="region of interest" description="Disordered" evidence="1">
    <location>
        <begin position="23"/>
        <end position="66"/>
    </location>
</feature>